<dbReference type="AlphaFoldDB" id="A0A0U1NXV3"/>
<dbReference type="Proteomes" id="UP000199087">
    <property type="component" value="Unassembled WGS sequence"/>
</dbReference>
<dbReference type="Gene3D" id="3.40.1440.10">
    <property type="entry name" value="GIY-YIG endonuclease"/>
    <property type="match status" value="1"/>
</dbReference>
<organism evidence="2 3">
    <name type="scientific">Neobacillus massiliamazoniensis</name>
    <dbReference type="NCBI Taxonomy" id="1499688"/>
    <lineage>
        <taxon>Bacteria</taxon>
        <taxon>Bacillati</taxon>
        <taxon>Bacillota</taxon>
        <taxon>Bacilli</taxon>
        <taxon>Bacillales</taxon>
        <taxon>Bacillaceae</taxon>
        <taxon>Neobacillus</taxon>
    </lineage>
</organism>
<feature type="domain" description="GIY-YIG" evidence="1">
    <location>
        <begin position="17"/>
        <end position="118"/>
    </location>
</feature>
<dbReference type="RefSeq" id="WP_090635109.1">
    <property type="nucleotide sequence ID" value="NZ_CVRB01000003.1"/>
</dbReference>
<keyword evidence="3" id="KW-1185">Reference proteome</keyword>
<dbReference type="OrthoDB" id="9134286at2"/>
<dbReference type="STRING" id="1499688.BN000_02733"/>
<proteinExistence type="predicted"/>
<name>A0A0U1NXV3_9BACI</name>
<gene>
    <name evidence="2" type="ORF">BN000_02733</name>
</gene>
<dbReference type="CDD" id="cd10451">
    <property type="entry name" value="GIY-YIG_LuxR_like"/>
    <property type="match status" value="1"/>
</dbReference>
<dbReference type="InterPro" id="IPR035901">
    <property type="entry name" value="GIY-YIG_endonuc_sf"/>
</dbReference>
<accession>A0A0U1NXV3</accession>
<dbReference type="InterPro" id="IPR000305">
    <property type="entry name" value="GIY-YIG_endonuc"/>
</dbReference>
<evidence type="ECO:0000313" key="2">
    <source>
        <dbReference type="EMBL" id="CRK82786.1"/>
    </source>
</evidence>
<dbReference type="EMBL" id="CVRB01000003">
    <property type="protein sequence ID" value="CRK82786.1"/>
    <property type="molecule type" value="Genomic_DNA"/>
</dbReference>
<dbReference type="Pfam" id="PF01541">
    <property type="entry name" value="GIY-YIG"/>
    <property type="match status" value="1"/>
</dbReference>
<sequence>MDRKKELKKIYKEIPIEAGVYQIKNSKNQKIFIGSTKNLKSLNGVKVMLETGTHSNKALQEEWIQFGKDIFTFEVLEILKKKDDPYFTEKEALLELEEKWLEQLKPYGERGYNSKKIH</sequence>
<protein>
    <submittedName>
        <fullName evidence="2">Transcriptional regulator</fullName>
    </submittedName>
</protein>
<dbReference type="SUPFAM" id="SSF82771">
    <property type="entry name" value="GIY-YIG endonuclease"/>
    <property type="match status" value="1"/>
</dbReference>
<evidence type="ECO:0000259" key="1">
    <source>
        <dbReference type="SMART" id="SM00465"/>
    </source>
</evidence>
<dbReference type="SMART" id="SM00465">
    <property type="entry name" value="GIYc"/>
    <property type="match status" value="1"/>
</dbReference>
<evidence type="ECO:0000313" key="3">
    <source>
        <dbReference type="Proteomes" id="UP000199087"/>
    </source>
</evidence>
<reference evidence="3" key="1">
    <citation type="submission" date="2015-05" db="EMBL/GenBank/DDBJ databases">
        <authorList>
            <person name="Urmite Genomes"/>
        </authorList>
    </citation>
    <scope>NUCLEOTIDE SEQUENCE [LARGE SCALE GENOMIC DNA]</scope>
    <source>
        <strain evidence="3">LF1</strain>
    </source>
</reference>